<evidence type="ECO:0000313" key="3">
    <source>
        <dbReference type="EMBL" id="KAK7688638.1"/>
    </source>
</evidence>
<evidence type="ECO:0000259" key="2">
    <source>
        <dbReference type="Pfam" id="PF20153"/>
    </source>
</evidence>
<keyword evidence="1" id="KW-0472">Membrane</keyword>
<sequence length="448" mass="51809">MKHWQVFELASFLPLLLQLALLLFFIGLGLFLHDLNSLVGWITTAVMLFWFSFFLLTTIAPVFSSQCPCKTPILKELLRHIRHISHAWPLHLAHRLYDSTIELDCRYRTKSLYLRLKAWAKAWEANEEEFVCKAQGWDFPTLADVDNILQGKQLGETFRECLRECVGEDMARCIQDLNRDDPSQYANHNVTIPDRRKGRLSDIFLDAINKNEHPIMRVGNVHHQFVFQQLYIGLTFSITNSYDLFSDFPIPGQSLPMVVQAIQDGPTSAAFSILTMYTIQLRTTNGHFRNLFLPLSPQERESYEIGNHFGNNLVAATRTLIHSLWNHPQPDSDIEKIVDCVTEIQRNTKGSDFEIPLDPVVLTYVFAIVLEGLTPEAVIRKHSRGIFKVMRELAELLTRVDGSAWTYSRRECVEWACVYLQRSKLSDEYLRPRLSDLIRTWNPDWPLA</sequence>
<accession>A0AAW0GEV6</accession>
<keyword evidence="4" id="KW-1185">Reference proteome</keyword>
<evidence type="ECO:0000313" key="4">
    <source>
        <dbReference type="Proteomes" id="UP001385951"/>
    </source>
</evidence>
<evidence type="ECO:0000256" key="1">
    <source>
        <dbReference type="SAM" id="Phobius"/>
    </source>
</evidence>
<comment type="caution">
    <text evidence="3">The sequence shown here is derived from an EMBL/GenBank/DDBJ whole genome shotgun (WGS) entry which is preliminary data.</text>
</comment>
<organism evidence="3 4">
    <name type="scientific">Cerrena zonata</name>
    <dbReference type="NCBI Taxonomy" id="2478898"/>
    <lineage>
        <taxon>Eukaryota</taxon>
        <taxon>Fungi</taxon>
        <taxon>Dikarya</taxon>
        <taxon>Basidiomycota</taxon>
        <taxon>Agaricomycotina</taxon>
        <taxon>Agaricomycetes</taxon>
        <taxon>Polyporales</taxon>
        <taxon>Cerrenaceae</taxon>
        <taxon>Cerrena</taxon>
    </lineage>
</organism>
<feature type="transmembrane region" description="Helical" evidence="1">
    <location>
        <begin position="12"/>
        <end position="32"/>
    </location>
</feature>
<proteinExistence type="predicted"/>
<dbReference type="EMBL" id="JASBNA010000010">
    <property type="protein sequence ID" value="KAK7688638.1"/>
    <property type="molecule type" value="Genomic_DNA"/>
</dbReference>
<dbReference type="Pfam" id="PF20153">
    <property type="entry name" value="DUF6535"/>
    <property type="match status" value="1"/>
</dbReference>
<reference evidence="3 4" key="1">
    <citation type="submission" date="2022-09" db="EMBL/GenBank/DDBJ databases">
        <authorList>
            <person name="Palmer J.M."/>
        </authorList>
    </citation>
    <scope>NUCLEOTIDE SEQUENCE [LARGE SCALE GENOMIC DNA]</scope>
    <source>
        <strain evidence="3 4">DSM 7382</strain>
    </source>
</reference>
<feature type="domain" description="DUF6535" evidence="2">
    <location>
        <begin position="1"/>
        <end position="32"/>
    </location>
</feature>
<dbReference type="InterPro" id="IPR045338">
    <property type="entry name" value="DUF6535"/>
</dbReference>
<protein>
    <recommendedName>
        <fullName evidence="2">DUF6535 domain-containing protein</fullName>
    </recommendedName>
</protein>
<name>A0AAW0GEV6_9APHY</name>
<gene>
    <name evidence="3" type="ORF">QCA50_008176</name>
</gene>
<feature type="transmembrane region" description="Helical" evidence="1">
    <location>
        <begin position="39"/>
        <end position="63"/>
    </location>
</feature>
<keyword evidence="1" id="KW-0812">Transmembrane</keyword>
<dbReference type="AlphaFoldDB" id="A0AAW0GEV6"/>
<keyword evidence="1" id="KW-1133">Transmembrane helix</keyword>
<dbReference type="Proteomes" id="UP001385951">
    <property type="component" value="Unassembled WGS sequence"/>
</dbReference>